<gene>
    <name evidence="1" type="ORF">LX78_00715</name>
</gene>
<evidence type="ECO:0000313" key="2">
    <source>
        <dbReference type="Proteomes" id="UP000245430"/>
    </source>
</evidence>
<dbReference type="AlphaFoldDB" id="A0A316DT93"/>
<accession>A0A316DT93</accession>
<dbReference type="Proteomes" id="UP000245430">
    <property type="component" value="Unassembled WGS sequence"/>
</dbReference>
<proteinExistence type="predicted"/>
<dbReference type="GO" id="GO:0004180">
    <property type="term" value="F:carboxypeptidase activity"/>
    <property type="evidence" value="ECO:0007669"/>
    <property type="project" value="UniProtKB-KW"/>
</dbReference>
<sequence>MTSLAILLMKFFVIMKFKLLVLFFFSGIGFLFSQTKVSGHVYDENNDPVAYANIIFKNSTEGTITDENGTFYLESSETWKTLTVSFIGYETIEYPLDKKVNYNLSFTIKEAAAALNEVLIIAGKQSKKAEENPAIAILQKIWEQKRKNGLKKFKQYAYDRYEKVEFDINTIDSALMEGKLFKGMEFVFKHVDTSRVTGKTYLPFFINEEAAKVYGDNILKKEKIELKGNKNSGFDNNQAIIDFVKDLYSEYDVYDNYLKLFDKSFVSPISTTGINTYNYVLADSAFIDNKWCYNIIYYPRRKNELTFKGDFWVADTTFAIKDINMQASKSANINWVKDIYIEQEFEVLNDSVFLVKRDYFMSDFTLNKKEKSRGIYGKRTTLYNNYVFDQVKEEEFYKKEVFDYNKDAYNRDDAFWDENRMEVLNKDEKGVYKMLDTLKTVTKFKRLYNLGSILSSGFIELDKYNLDIGPISSTFGYNDVEGLRLRAGARTYFGQNDLWRAQGFLAYGFKDNKFKYGLSAKLLLNQRNRLIISAGHRRDIEQIGANLTSSTDVLGRSLASNDIFSVATNDKLSNINLVALAIEMEPWQNLVFRVGGDYRTLSSASPTFSLDYVDPESPTGVSSEIQQFESTFSVNYYPQRKMTGHGVERLNANDDYASLFTQFSVGTKDLFNSDFDYTKVQFSYIQPWQIGGLGQLKSTFQAGKTFGEVPLGLLSIVPGNQSYFSFYRSFSQLDYYEFVTDTYAALFLEHNFNGRLFSRIPFLRKLNWREIVSIRGVWGDLSDENIALSSPTNMTLLAPNKEIYYEYSVGVGNIFKLMRVDFNFRGNYFDNPGARDFGVSINFGFRF</sequence>
<dbReference type="Pfam" id="PF13715">
    <property type="entry name" value="CarbopepD_reg_2"/>
    <property type="match status" value="1"/>
</dbReference>
<organism evidence="1 2">
    <name type="scientific">Xanthomarina spongicola</name>
    <dbReference type="NCBI Taxonomy" id="570520"/>
    <lineage>
        <taxon>Bacteria</taxon>
        <taxon>Pseudomonadati</taxon>
        <taxon>Bacteroidota</taxon>
        <taxon>Flavobacteriia</taxon>
        <taxon>Flavobacteriales</taxon>
        <taxon>Flavobacteriaceae</taxon>
        <taxon>Xanthomarina</taxon>
    </lineage>
</organism>
<dbReference type="InterPro" id="IPR043741">
    <property type="entry name" value="DUF5686"/>
</dbReference>
<evidence type="ECO:0000313" key="1">
    <source>
        <dbReference type="EMBL" id="PWK21006.1"/>
    </source>
</evidence>
<comment type="caution">
    <text evidence="1">The sequence shown here is derived from an EMBL/GenBank/DDBJ whole genome shotgun (WGS) entry which is preliminary data.</text>
</comment>
<keyword evidence="1" id="KW-0645">Protease</keyword>
<reference evidence="1 2" key="1">
    <citation type="submission" date="2018-05" db="EMBL/GenBank/DDBJ databases">
        <title>Genomic Encyclopedia of Archaeal and Bacterial Type Strains, Phase II (KMG-II): from individual species to whole genera.</title>
        <authorList>
            <person name="Goeker M."/>
        </authorList>
    </citation>
    <scope>NUCLEOTIDE SEQUENCE [LARGE SCALE GENOMIC DNA]</scope>
    <source>
        <strain evidence="1 2">DSM 22637</strain>
    </source>
</reference>
<dbReference type="Pfam" id="PF18939">
    <property type="entry name" value="DUF5686"/>
    <property type="match status" value="1"/>
</dbReference>
<dbReference type="InterPro" id="IPR008969">
    <property type="entry name" value="CarboxyPept-like_regulatory"/>
</dbReference>
<dbReference type="SUPFAM" id="SSF49464">
    <property type="entry name" value="Carboxypeptidase regulatory domain-like"/>
    <property type="match status" value="1"/>
</dbReference>
<dbReference type="EMBL" id="QGGP01000001">
    <property type="protein sequence ID" value="PWK21006.1"/>
    <property type="molecule type" value="Genomic_DNA"/>
</dbReference>
<name>A0A316DT93_9FLAO</name>
<protein>
    <submittedName>
        <fullName evidence="1">Carboxypeptidase-like protein</fullName>
    </submittedName>
</protein>
<keyword evidence="1" id="KW-0378">Hydrolase</keyword>
<keyword evidence="2" id="KW-1185">Reference proteome</keyword>
<dbReference type="Gene3D" id="2.60.40.1120">
    <property type="entry name" value="Carboxypeptidase-like, regulatory domain"/>
    <property type="match status" value="1"/>
</dbReference>
<keyword evidence="1" id="KW-0121">Carboxypeptidase</keyword>